<dbReference type="GeneID" id="104709759"/>
<sequence>MKDSEYRSWAELPSDLTSSILIRLGVIDILKNAQKVCRSWRRVCKEPSMWRKIDMGNLLAKIKYYDDLVIMCRHAVDRSQGGLVEIYIQYICTDKLLNYIANSSSNLRSLRLVKCYTIKNNGFVDAVVKLPLLEYLEVTHLPLTGESLKIAGQSCPNLKTLKLNCSTRKRILINGFDNNAMAIAESMPELRHLELLANSLTNTGLNAILDSCPHLEHLDLGMCFNIHFDEDLKKRCSKRIRVVKGPAI</sequence>
<dbReference type="SUPFAM" id="SSF52047">
    <property type="entry name" value="RNI-like"/>
    <property type="match status" value="1"/>
</dbReference>
<reference evidence="3" key="2">
    <citation type="submission" date="2025-08" db="UniProtKB">
        <authorList>
            <consortium name="RefSeq"/>
        </authorList>
    </citation>
    <scope>IDENTIFICATION</scope>
    <source>
        <tissue evidence="3">Leaf</tissue>
    </source>
</reference>
<organism evidence="2 3">
    <name type="scientific">Camelina sativa</name>
    <name type="common">False flax</name>
    <name type="synonym">Myagrum sativum</name>
    <dbReference type="NCBI Taxonomy" id="90675"/>
    <lineage>
        <taxon>Eukaryota</taxon>
        <taxon>Viridiplantae</taxon>
        <taxon>Streptophyta</taxon>
        <taxon>Embryophyta</taxon>
        <taxon>Tracheophyta</taxon>
        <taxon>Spermatophyta</taxon>
        <taxon>Magnoliopsida</taxon>
        <taxon>eudicotyledons</taxon>
        <taxon>Gunneridae</taxon>
        <taxon>Pentapetalae</taxon>
        <taxon>rosids</taxon>
        <taxon>malvids</taxon>
        <taxon>Brassicales</taxon>
        <taxon>Brassicaceae</taxon>
        <taxon>Camelineae</taxon>
        <taxon>Camelina</taxon>
    </lineage>
</organism>
<feature type="domain" description="F-box" evidence="1">
    <location>
        <begin position="6"/>
        <end position="53"/>
    </location>
</feature>
<dbReference type="Pfam" id="PF12937">
    <property type="entry name" value="F-box-like"/>
    <property type="match status" value="1"/>
</dbReference>
<keyword evidence="2" id="KW-1185">Reference proteome</keyword>
<dbReference type="InterPro" id="IPR032675">
    <property type="entry name" value="LRR_dom_sf"/>
</dbReference>
<gene>
    <name evidence="3" type="primary">LOC104709759</name>
</gene>
<dbReference type="PANTHER" id="PTHR38926">
    <property type="entry name" value="F-BOX DOMAIN CONTAINING PROTEIN, EXPRESSED"/>
    <property type="match status" value="1"/>
</dbReference>
<dbReference type="SUPFAM" id="SSF81383">
    <property type="entry name" value="F-box domain"/>
    <property type="match status" value="1"/>
</dbReference>
<name>A0ABM0TD98_CAMSA</name>
<protein>
    <submittedName>
        <fullName evidence="3">F-box/LRR-repeat protein 23</fullName>
    </submittedName>
</protein>
<evidence type="ECO:0000259" key="1">
    <source>
        <dbReference type="PROSITE" id="PS50181"/>
    </source>
</evidence>
<dbReference type="InterPro" id="IPR001810">
    <property type="entry name" value="F-box_dom"/>
</dbReference>
<evidence type="ECO:0000313" key="3">
    <source>
        <dbReference type="RefSeq" id="XP_010424623.1"/>
    </source>
</evidence>
<dbReference type="CDD" id="cd22164">
    <property type="entry name" value="F-box_AtSKIP19-like"/>
    <property type="match status" value="1"/>
</dbReference>
<dbReference type="InterPro" id="IPR036047">
    <property type="entry name" value="F-box-like_dom_sf"/>
</dbReference>
<proteinExistence type="predicted"/>
<dbReference type="Gene3D" id="1.20.1280.50">
    <property type="match status" value="1"/>
</dbReference>
<dbReference type="RefSeq" id="XP_010424623.1">
    <property type="nucleotide sequence ID" value="XM_010426321.1"/>
</dbReference>
<dbReference type="PROSITE" id="PS50181">
    <property type="entry name" value="FBOX"/>
    <property type="match status" value="1"/>
</dbReference>
<dbReference type="PANTHER" id="PTHR38926:SF78">
    <property type="entry name" value="F-BOX DOMAIN-CONTAINING PROTEIN"/>
    <property type="match status" value="1"/>
</dbReference>
<accession>A0ABM0TD98</accession>
<dbReference type="Proteomes" id="UP000694864">
    <property type="component" value="Chromosome 8"/>
</dbReference>
<dbReference type="Gene3D" id="3.80.10.10">
    <property type="entry name" value="Ribonuclease Inhibitor"/>
    <property type="match status" value="1"/>
</dbReference>
<reference evidence="2" key="1">
    <citation type="journal article" date="2014" name="Nat. Commun.">
        <title>The emerging biofuel crop Camelina sativa retains a highly undifferentiated hexaploid genome structure.</title>
        <authorList>
            <person name="Kagale S."/>
            <person name="Koh C."/>
            <person name="Nixon J."/>
            <person name="Bollina V."/>
            <person name="Clarke W.E."/>
            <person name="Tuteja R."/>
            <person name="Spillane C."/>
            <person name="Robinson S.J."/>
            <person name="Links M.G."/>
            <person name="Clarke C."/>
            <person name="Higgins E.E."/>
            <person name="Huebert T."/>
            <person name="Sharpe A.G."/>
            <person name="Parkin I.A."/>
        </authorList>
    </citation>
    <scope>NUCLEOTIDE SEQUENCE [LARGE SCALE GENOMIC DNA]</scope>
    <source>
        <strain evidence="2">cv. DH55</strain>
    </source>
</reference>
<evidence type="ECO:0000313" key="2">
    <source>
        <dbReference type="Proteomes" id="UP000694864"/>
    </source>
</evidence>